<gene>
    <name evidence="1" type="ORF">UFOVP175_9</name>
</gene>
<protein>
    <submittedName>
        <fullName evidence="1">Terminase-like family</fullName>
    </submittedName>
</protein>
<name>A0A6J7WG54_9CAUD</name>
<dbReference type="Pfam" id="PF03237">
    <property type="entry name" value="Terminase_6N"/>
    <property type="match status" value="1"/>
</dbReference>
<dbReference type="InterPro" id="IPR027417">
    <property type="entry name" value="P-loop_NTPase"/>
</dbReference>
<organism evidence="1">
    <name type="scientific">uncultured Caudovirales phage</name>
    <dbReference type="NCBI Taxonomy" id="2100421"/>
    <lineage>
        <taxon>Viruses</taxon>
        <taxon>Duplodnaviria</taxon>
        <taxon>Heunggongvirae</taxon>
        <taxon>Uroviricota</taxon>
        <taxon>Caudoviricetes</taxon>
        <taxon>Peduoviridae</taxon>
        <taxon>Maltschvirus</taxon>
        <taxon>Maltschvirus maltsch</taxon>
    </lineage>
</organism>
<accession>A0A6J7WG54</accession>
<proteinExistence type="predicted"/>
<dbReference type="Gene3D" id="3.40.50.300">
    <property type="entry name" value="P-loop containing nucleotide triphosphate hydrolases"/>
    <property type="match status" value="1"/>
</dbReference>
<evidence type="ECO:0000313" key="1">
    <source>
        <dbReference type="EMBL" id="CAB5194602.1"/>
    </source>
</evidence>
<sequence>MSQPPNLCLTCSKPFDIIKVRVGPKQKKFCSEACNDAWWNEQPQHPVIPKVDAQHPRALELKLKRTQLVLLEKADPYTYGFIPDHWEVANSEFGATQELLISGGNRAGKTLWAARRVVQTLLEKENASVLCCHTSHATSVTVQQPAIYNYLPVALRATKKGRIHYLNYSRKNGFTDGSFILPNGSRCDFLNYTQSENTIEGREADLIWCDELVPQSWVETLRYRLITRRGKLLVTQTPLEGVASVYKEFTAGSAITRFDEAELLKSKQALPTWPVGKAARTMVQAQTNRRTVFFFSEDNPYNPFDEMKSKLVASPMGQILTRAYGWASDNIGKAFARFRPDIHCIEREKVPPGGTLYMVCDPAGARNWFCLWLLAYEDGKRIVVREFPDFSNYGEWVLPSEKPDGKAGPAQTLDAGRSISEYRNLFRTIEAELGYGEPVMRLIDPKAGGSPALSEQGGTTLIDLLAESENPLDEPMAFVPAPGVPVDQRTSAINSLLSYDATQPLTPLNEPSLYITKDCSNLTYALSEHTGRDGQKGASKDPIDCLGMLLVSGLAYVGKGGFDSRGGGGY</sequence>
<reference evidence="1" key="1">
    <citation type="submission" date="2020-05" db="EMBL/GenBank/DDBJ databases">
        <authorList>
            <person name="Chiriac C."/>
            <person name="Salcher M."/>
            <person name="Ghai R."/>
            <person name="Kavagutti S V."/>
        </authorList>
    </citation>
    <scope>NUCLEOTIDE SEQUENCE</scope>
</reference>
<dbReference type="EMBL" id="LR798221">
    <property type="protein sequence ID" value="CAB5194602.1"/>
    <property type="molecule type" value="Genomic_DNA"/>
</dbReference>